<accession>A0A1Y1Z5R2</accession>
<name>A0A1Y1Z5R2_9FUNG</name>
<dbReference type="Proteomes" id="UP000193920">
    <property type="component" value="Unassembled WGS sequence"/>
</dbReference>
<organism evidence="1 2">
    <name type="scientific">Neocallimastix californiae</name>
    <dbReference type="NCBI Taxonomy" id="1754190"/>
    <lineage>
        <taxon>Eukaryota</taxon>
        <taxon>Fungi</taxon>
        <taxon>Fungi incertae sedis</taxon>
        <taxon>Chytridiomycota</taxon>
        <taxon>Chytridiomycota incertae sedis</taxon>
        <taxon>Neocallimastigomycetes</taxon>
        <taxon>Neocallimastigales</taxon>
        <taxon>Neocallimastigaceae</taxon>
        <taxon>Neocallimastix</taxon>
    </lineage>
</organism>
<dbReference type="AlphaFoldDB" id="A0A1Y1Z5R2"/>
<evidence type="ECO:0000313" key="2">
    <source>
        <dbReference type="Proteomes" id="UP000193920"/>
    </source>
</evidence>
<gene>
    <name evidence="1" type="ORF">LY90DRAFT_519314</name>
</gene>
<comment type="caution">
    <text evidence="1">The sequence shown here is derived from an EMBL/GenBank/DDBJ whole genome shotgun (WGS) entry which is preliminary data.</text>
</comment>
<dbReference type="OrthoDB" id="10345482at2759"/>
<dbReference type="EMBL" id="MCOG01000448">
    <property type="protein sequence ID" value="ORY05593.1"/>
    <property type="molecule type" value="Genomic_DNA"/>
</dbReference>
<protein>
    <submittedName>
        <fullName evidence="1">Uncharacterized protein</fullName>
    </submittedName>
</protein>
<evidence type="ECO:0000313" key="1">
    <source>
        <dbReference type="EMBL" id="ORY05593.1"/>
    </source>
</evidence>
<sequence length="1014" mass="118653">MRNIANRIYFSLYIYYFLLILLVKNTFGNVSSTSVGLKIDKYALSVACINKPENWFLKNTWANNQSNIRKINQIEFQNVKYYQEKFSSIVSKNKINFDEYWVSENPFNYFENNEFNLQNFKIFLIKFADAIFEHRYAPENRINTLNTEYSSDVEEFFMKLIYFRNNNYDIDSVLNEALPYCQQIENPSENLIFAITNMYTERLIPKLFNEDFLPDTYIYGQLYLLFNGQMLNKNIIVDQTLYFIQKKFNQRLEREIIKFGLDIYNYPFPYARVYDKEIYKILDSLYTGKFYIMSNANDRDIESLSIWYNLHYEVDRKFHLYHEEVTESTVSSKFNEFKSAVSEVFSIKLSNHPYLASQQLTNINNEILEVIESENGDLKISKFIGTFSSYLLSSFEVSQVKDRIYLLPLVSLYNDYLYLSQRSLKGYLKYNSYYLMPIAIPRSIADMNNYLLVESINKLKFIIQEIDNQDTDKIHSILQCLTNAEDIDYSYLNIDLSEDNNLSEIQLEPFKLDLLESTNFNLPDTICNGYWWDLCLSSLKHVIINHSKEIGIAPMNLLYKHLLLLLNNKYNVLYINEVLCKISLYNELSYYINNDRTKLYDKVPYFKSDELEGFYSSVIHYNSDLMETQYNNRVKLSTFMKDISNMLAKKSIKSDIFRKGIFVMAGDITDCSAYFKNFSKELLVEEDTDTNSIKRRKRAHNLENSGQDILNLLQLLHMFNNLAGSSTAAFSQALFNSAYYIANNYEATKVIPNFQPNLDMSFVHPYIRYAHPGKDYYYYANNSLQRMLNSASSLKYKMMKAIDKNEKLTDEEKQNYKAKLQKILPNSKEDAETNSANSVDLENDVLYEGASDAGEGLGNIFSTFNEVMDVVGPEFIEKEINDPENSSLMKNYLKLGSQSNNILKNMMDEMSMSAFGLEGEFDKENALKTLDGMKTPLAKVAKFYIKHDINDKLKKLFNGAFRVASLGLFNLDDVEDVAVIIADSIGHTRMKRQKRTKKLREKYMNKQNYSRNMS</sequence>
<reference evidence="1 2" key="1">
    <citation type="submission" date="2016-08" db="EMBL/GenBank/DDBJ databases">
        <title>A Parts List for Fungal Cellulosomes Revealed by Comparative Genomics.</title>
        <authorList>
            <consortium name="DOE Joint Genome Institute"/>
            <person name="Haitjema C.H."/>
            <person name="Gilmore S.P."/>
            <person name="Henske J.K."/>
            <person name="Solomon K.V."/>
            <person name="De Groot R."/>
            <person name="Kuo A."/>
            <person name="Mondo S.J."/>
            <person name="Salamov A.A."/>
            <person name="Labutti K."/>
            <person name="Zhao Z."/>
            <person name="Chiniquy J."/>
            <person name="Barry K."/>
            <person name="Brewer H.M."/>
            <person name="Purvine S.O."/>
            <person name="Wright A.T."/>
            <person name="Boxma B."/>
            <person name="Van Alen T."/>
            <person name="Hackstein J.H."/>
            <person name="Baker S.E."/>
            <person name="Grigoriev I.V."/>
            <person name="O'Malley M.A."/>
        </authorList>
    </citation>
    <scope>NUCLEOTIDE SEQUENCE [LARGE SCALE GENOMIC DNA]</scope>
    <source>
        <strain evidence="1 2">G1</strain>
    </source>
</reference>
<proteinExistence type="predicted"/>
<keyword evidence="2" id="KW-1185">Reference proteome</keyword>